<keyword evidence="2" id="KW-1185">Reference proteome</keyword>
<accession>A0ACA9L0P6</accession>
<evidence type="ECO:0000313" key="2">
    <source>
        <dbReference type="Proteomes" id="UP000789920"/>
    </source>
</evidence>
<proteinExistence type="predicted"/>
<organism evidence="1 2">
    <name type="scientific">Racocetra persica</name>
    <dbReference type="NCBI Taxonomy" id="160502"/>
    <lineage>
        <taxon>Eukaryota</taxon>
        <taxon>Fungi</taxon>
        <taxon>Fungi incertae sedis</taxon>
        <taxon>Mucoromycota</taxon>
        <taxon>Glomeromycotina</taxon>
        <taxon>Glomeromycetes</taxon>
        <taxon>Diversisporales</taxon>
        <taxon>Gigasporaceae</taxon>
        <taxon>Racocetra</taxon>
    </lineage>
</organism>
<comment type="caution">
    <text evidence="1">The sequence shown here is derived from an EMBL/GenBank/DDBJ whole genome shotgun (WGS) entry which is preliminary data.</text>
</comment>
<dbReference type="Proteomes" id="UP000789920">
    <property type="component" value="Unassembled WGS sequence"/>
</dbReference>
<name>A0ACA9L0P6_9GLOM</name>
<evidence type="ECO:0000313" key="1">
    <source>
        <dbReference type="EMBL" id="CAG8504262.1"/>
    </source>
</evidence>
<dbReference type="EMBL" id="CAJVQC010002021">
    <property type="protein sequence ID" value="CAG8504262.1"/>
    <property type="molecule type" value="Genomic_DNA"/>
</dbReference>
<protein>
    <submittedName>
        <fullName evidence="1">4738_t:CDS:1</fullName>
    </submittedName>
</protein>
<gene>
    <name evidence="1" type="ORF">RPERSI_LOCUS1963</name>
</gene>
<reference evidence="1" key="1">
    <citation type="submission" date="2021-06" db="EMBL/GenBank/DDBJ databases">
        <authorList>
            <person name="Kallberg Y."/>
            <person name="Tangrot J."/>
            <person name="Rosling A."/>
        </authorList>
    </citation>
    <scope>NUCLEOTIDE SEQUENCE</scope>
    <source>
        <strain evidence="1">MA461A</strain>
    </source>
</reference>
<sequence length="372" mass="42453">MAIVERSSKEPTKKQKHDKDNNAKRKSLTSIQKAEICSLKQKEVSQVKLAEKFSVAEATISALQTVMGVILQCKAIQLAERLDVTGFNASDGWLSKFKKWHHIKEYKCLGEAASTPLEELLKFYGASTHGLEEGITLTNVKLKFLLSYTTAHLQLCDAEIIWSFKAHYKKIFCENRIDAFDTCTFLEFGGDPPKPITIKDAIDFTAAAWKKVIPRTIRNCWRKTSILPKDFLNKLFLFEELDQAIEHDITSEIQDLIWRLPFKQPMSAEEYVIADNNLITTELPNDEEIIEAVKNHECIEPEDEAPHKPISFFQALEFINGISLFLEQQPDGSFKVNDFFIQNLSQLKKEVRLKHIASRRQGTLDSFIVGAD</sequence>